<evidence type="ECO:0000313" key="3">
    <source>
        <dbReference type="WBParaSite" id="SBAD_0000528201-mRNA-1"/>
    </source>
</evidence>
<protein>
    <submittedName>
        <fullName evidence="1 3">Uncharacterized protein</fullName>
    </submittedName>
</protein>
<proteinExistence type="predicted"/>
<dbReference type="AlphaFoldDB" id="A0A183IN76"/>
<dbReference type="EMBL" id="UZAM01008737">
    <property type="protein sequence ID" value="VDP06192.1"/>
    <property type="molecule type" value="Genomic_DNA"/>
</dbReference>
<evidence type="ECO:0000313" key="1">
    <source>
        <dbReference type="EMBL" id="VDP06192.1"/>
    </source>
</evidence>
<reference evidence="1 2" key="2">
    <citation type="submission" date="2018-11" db="EMBL/GenBank/DDBJ databases">
        <authorList>
            <consortium name="Pathogen Informatics"/>
        </authorList>
    </citation>
    <scope>NUCLEOTIDE SEQUENCE [LARGE SCALE GENOMIC DNA]</scope>
</reference>
<accession>A0A183IN76</accession>
<reference evidence="3" key="1">
    <citation type="submission" date="2016-06" db="UniProtKB">
        <authorList>
            <consortium name="WormBaseParasite"/>
        </authorList>
    </citation>
    <scope>IDENTIFICATION</scope>
</reference>
<evidence type="ECO:0000313" key="2">
    <source>
        <dbReference type="Proteomes" id="UP000270296"/>
    </source>
</evidence>
<dbReference type="Proteomes" id="UP000270296">
    <property type="component" value="Unassembled WGS sequence"/>
</dbReference>
<keyword evidence="2" id="KW-1185">Reference proteome</keyword>
<sequence length="204" mass="23172">MLLPEFRVNLVILENLDALVHEVRQDQTGQRFLMDRQQGEVVKDVLVREVGQGNADQEVKWDSKVVMEKTEYVLLTVRTTEELFILEGERNGPGRNGYSCGFCRALKWNNDRVIRRTDGTDVSSSEVVGGRRQVCPHNLVLQVLVLTDHRLSSCPDFQPVLQLRYGKGTFALDAVTRCRTATLCLHCWTEEATTPMVHFLQLAA</sequence>
<dbReference type="WBParaSite" id="SBAD_0000528201-mRNA-1">
    <property type="protein sequence ID" value="SBAD_0000528201-mRNA-1"/>
    <property type="gene ID" value="SBAD_0000528201"/>
</dbReference>
<name>A0A183IN76_9BILA</name>
<organism evidence="3">
    <name type="scientific">Soboliphyme baturini</name>
    <dbReference type="NCBI Taxonomy" id="241478"/>
    <lineage>
        <taxon>Eukaryota</taxon>
        <taxon>Metazoa</taxon>
        <taxon>Ecdysozoa</taxon>
        <taxon>Nematoda</taxon>
        <taxon>Enoplea</taxon>
        <taxon>Dorylaimia</taxon>
        <taxon>Dioctophymatida</taxon>
        <taxon>Dioctophymatoidea</taxon>
        <taxon>Soboliphymatidae</taxon>
        <taxon>Soboliphyme</taxon>
    </lineage>
</organism>
<gene>
    <name evidence="1" type="ORF">SBAD_LOCUS5072</name>
</gene>